<organism evidence="2 3">
    <name type="scientific">Uruburuella suis</name>
    <dbReference type="NCBI Taxonomy" id="252130"/>
    <lineage>
        <taxon>Bacteria</taxon>
        <taxon>Pseudomonadati</taxon>
        <taxon>Pseudomonadota</taxon>
        <taxon>Betaproteobacteria</taxon>
        <taxon>Neisseriales</taxon>
        <taxon>Neisseriaceae</taxon>
        <taxon>Uruburuella</taxon>
    </lineage>
</organism>
<name>A0ABY2BVZ8_9NEIS</name>
<evidence type="ECO:0000313" key="3">
    <source>
        <dbReference type="Proteomes" id="UP000294721"/>
    </source>
</evidence>
<evidence type="ECO:0000256" key="1">
    <source>
        <dbReference type="SAM" id="MobiDB-lite"/>
    </source>
</evidence>
<reference evidence="2 3" key="1">
    <citation type="submission" date="2019-03" db="EMBL/GenBank/DDBJ databases">
        <title>Genomic Encyclopedia of Type Strains, Phase IV (KMG-IV): sequencing the most valuable type-strain genomes for metagenomic binning, comparative biology and taxonomic classification.</title>
        <authorList>
            <person name="Goeker M."/>
        </authorList>
    </citation>
    <scope>NUCLEOTIDE SEQUENCE [LARGE SCALE GENOMIC DNA]</scope>
    <source>
        <strain evidence="2 3">DSM 17474</strain>
    </source>
</reference>
<dbReference type="Proteomes" id="UP000294721">
    <property type="component" value="Unassembled WGS sequence"/>
</dbReference>
<comment type="caution">
    <text evidence="2">The sequence shown here is derived from an EMBL/GenBank/DDBJ whole genome shotgun (WGS) entry which is preliminary data.</text>
</comment>
<feature type="region of interest" description="Disordered" evidence="1">
    <location>
        <begin position="1"/>
        <end position="37"/>
    </location>
</feature>
<keyword evidence="3" id="KW-1185">Reference proteome</keyword>
<feature type="compositionally biased region" description="Basic residues" evidence="1">
    <location>
        <begin position="17"/>
        <end position="26"/>
    </location>
</feature>
<dbReference type="EMBL" id="SLXE01000049">
    <property type="protein sequence ID" value="TCO98107.1"/>
    <property type="molecule type" value="Genomic_DNA"/>
</dbReference>
<evidence type="ECO:0000313" key="2">
    <source>
        <dbReference type="EMBL" id="TCO98107.1"/>
    </source>
</evidence>
<protein>
    <submittedName>
        <fullName evidence="2">Uncharacterized protein</fullName>
    </submittedName>
</protein>
<accession>A0ABY2BVZ8</accession>
<sequence>MQHRRRQSIFQAAKRAFNAHHPKPEHRAKPVQAVSGR</sequence>
<proteinExistence type="predicted"/>
<gene>
    <name evidence="2" type="ORF">EV680_1498</name>
</gene>